<dbReference type="Proteomes" id="UP000755577">
    <property type="component" value="Unassembled WGS sequence"/>
</dbReference>
<keyword evidence="2" id="KW-0012">Acyltransferase</keyword>
<feature type="domain" description="N-acetyltransferase" evidence="3">
    <location>
        <begin position="24"/>
        <end position="189"/>
    </location>
</feature>
<name>A0A6P2GGZ7_9BURK</name>
<dbReference type="AlphaFoldDB" id="A0A6P2GGZ7"/>
<organism evidence="5">
    <name type="scientific">Burkholderia anthina</name>
    <dbReference type="NCBI Taxonomy" id="179879"/>
    <lineage>
        <taxon>Bacteria</taxon>
        <taxon>Pseudomonadati</taxon>
        <taxon>Pseudomonadota</taxon>
        <taxon>Betaproteobacteria</taxon>
        <taxon>Burkholderiales</taxon>
        <taxon>Burkholderiaceae</taxon>
        <taxon>Burkholderia</taxon>
        <taxon>Burkholderia cepacia complex</taxon>
    </lineage>
</organism>
<evidence type="ECO:0000313" key="5">
    <source>
        <dbReference type="EMBL" id="VVU53085.1"/>
    </source>
</evidence>
<accession>A0A6P2GGZ7</accession>
<dbReference type="CDD" id="cd04301">
    <property type="entry name" value="NAT_SF"/>
    <property type="match status" value="1"/>
</dbReference>
<proteinExistence type="predicted"/>
<dbReference type="GeneID" id="56503888"/>
<evidence type="ECO:0000256" key="2">
    <source>
        <dbReference type="ARBA" id="ARBA00023315"/>
    </source>
</evidence>
<sequence>MSIFRNTIAERSPDAPLAMRTDRVVVRRFDPAFDSYAQLTALLHRAFARLGAMGLNCTCVDQGEDVTRRRAEAGECFVAVRGGRVIGTATLYATDPASPCSLYRRAGVASVRQLAVDPECQSRGVGALLLSFAGQWAALRGYTLLALDTPYPASHLVAFYGAQGFEVVDVMRFAGKRYDSAILCKRPVAQRARRMSPASRFVRQRIAIAHAWMARAVAASRPDTRLRRSVRSVAMGVAGAASCRSSPWRSRRHGGVAIRQAWMARDRFAAQAL</sequence>
<protein>
    <submittedName>
        <fullName evidence="4">GNAT family N-acetyltransferase</fullName>
    </submittedName>
    <submittedName>
        <fullName evidence="5">N-acetyltransferase GCN5</fullName>
    </submittedName>
</protein>
<dbReference type="GO" id="GO:0016747">
    <property type="term" value="F:acyltransferase activity, transferring groups other than amino-acyl groups"/>
    <property type="evidence" value="ECO:0007669"/>
    <property type="project" value="InterPro"/>
</dbReference>
<dbReference type="SUPFAM" id="SSF55729">
    <property type="entry name" value="Acyl-CoA N-acyltransferases (Nat)"/>
    <property type="match status" value="1"/>
</dbReference>
<dbReference type="InterPro" id="IPR016181">
    <property type="entry name" value="Acyl_CoA_acyltransferase"/>
</dbReference>
<dbReference type="EMBL" id="CABVLY010000029">
    <property type="protein sequence ID" value="VVU53085.1"/>
    <property type="molecule type" value="Genomic_DNA"/>
</dbReference>
<evidence type="ECO:0000313" key="6">
    <source>
        <dbReference type="Proteomes" id="UP000755577"/>
    </source>
</evidence>
<dbReference type="Proteomes" id="UP000494201">
    <property type="component" value="Unassembled WGS sequence"/>
</dbReference>
<dbReference type="Gene3D" id="3.40.630.30">
    <property type="match status" value="1"/>
</dbReference>
<dbReference type="EMBL" id="JAFCIQ010000009">
    <property type="protein sequence ID" value="MBM2767862.1"/>
    <property type="molecule type" value="Genomic_DNA"/>
</dbReference>
<dbReference type="Pfam" id="PF00583">
    <property type="entry name" value="Acetyltransf_1"/>
    <property type="match status" value="1"/>
</dbReference>
<reference evidence="4 6" key="2">
    <citation type="submission" date="2021-02" db="EMBL/GenBank/DDBJ databases">
        <title>Draft genome of the type strains Burkholderia anthina DSM16086.</title>
        <authorList>
            <person name="Hertel R."/>
            <person name="Meissner J."/>
            <person name="Poehlein A."/>
            <person name="Daniel R."/>
            <person name="Commichau F.M."/>
        </authorList>
    </citation>
    <scope>NUCLEOTIDE SEQUENCE [LARGE SCALE GENOMIC DNA]</scope>
    <source>
        <strain evidence="4 6">DSM 16086</strain>
    </source>
</reference>
<evidence type="ECO:0000313" key="4">
    <source>
        <dbReference type="EMBL" id="MBM2767862.1"/>
    </source>
</evidence>
<dbReference type="PROSITE" id="PS51186">
    <property type="entry name" value="GNAT"/>
    <property type="match status" value="1"/>
</dbReference>
<keyword evidence="1 5" id="KW-0808">Transferase</keyword>
<gene>
    <name evidence="5" type="ORF">BAN20980_05816</name>
    <name evidence="4" type="ORF">JQK92_15645</name>
</gene>
<reference evidence="5" key="1">
    <citation type="submission" date="2019-09" db="EMBL/GenBank/DDBJ databases">
        <authorList>
            <person name="Depoorter E."/>
        </authorList>
    </citation>
    <scope>NUCLEOTIDE SEQUENCE [LARGE SCALE GENOMIC DNA]</scope>
    <source>
        <strain evidence="5">LMG 20980</strain>
    </source>
</reference>
<dbReference type="RefSeq" id="WP_174928160.1">
    <property type="nucleotide sequence ID" value="NZ_CABVLY010000029.1"/>
</dbReference>
<dbReference type="InterPro" id="IPR050832">
    <property type="entry name" value="Bact_Acetyltransf"/>
</dbReference>
<dbReference type="InterPro" id="IPR000182">
    <property type="entry name" value="GNAT_dom"/>
</dbReference>
<dbReference type="PANTHER" id="PTHR43877">
    <property type="entry name" value="AMINOALKYLPHOSPHONATE N-ACETYLTRANSFERASE-RELATED-RELATED"/>
    <property type="match status" value="1"/>
</dbReference>
<evidence type="ECO:0000256" key="1">
    <source>
        <dbReference type="ARBA" id="ARBA00022679"/>
    </source>
</evidence>
<keyword evidence="6" id="KW-1185">Reference proteome</keyword>
<evidence type="ECO:0000259" key="3">
    <source>
        <dbReference type="PROSITE" id="PS51186"/>
    </source>
</evidence>
<dbReference type="PANTHER" id="PTHR43877:SF2">
    <property type="entry name" value="AMINOALKYLPHOSPHONATE N-ACETYLTRANSFERASE-RELATED"/>
    <property type="match status" value="1"/>
</dbReference>